<dbReference type="Gramene" id="AUR62007794-RA">
    <property type="protein sequence ID" value="AUR62007794-RA:cds"/>
    <property type="gene ID" value="AUR62007794"/>
</dbReference>
<dbReference type="RefSeq" id="XP_021717896.1">
    <property type="nucleotide sequence ID" value="XM_021862204.1"/>
</dbReference>
<dbReference type="OrthoDB" id="1722980at2759"/>
<dbReference type="SMART" id="SM00256">
    <property type="entry name" value="FBOX"/>
    <property type="match status" value="2"/>
</dbReference>
<organism evidence="2 3">
    <name type="scientific">Chenopodium quinoa</name>
    <name type="common">Quinoa</name>
    <dbReference type="NCBI Taxonomy" id="63459"/>
    <lineage>
        <taxon>Eukaryota</taxon>
        <taxon>Viridiplantae</taxon>
        <taxon>Streptophyta</taxon>
        <taxon>Embryophyta</taxon>
        <taxon>Tracheophyta</taxon>
        <taxon>Spermatophyta</taxon>
        <taxon>Magnoliopsida</taxon>
        <taxon>eudicotyledons</taxon>
        <taxon>Gunneridae</taxon>
        <taxon>Pentapetalae</taxon>
        <taxon>Caryophyllales</taxon>
        <taxon>Chenopodiaceae</taxon>
        <taxon>Chenopodioideae</taxon>
        <taxon>Atripliceae</taxon>
        <taxon>Chenopodium</taxon>
    </lineage>
</organism>
<dbReference type="SUPFAM" id="SSF81383">
    <property type="entry name" value="F-box domain"/>
    <property type="match status" value="2"/>
</dbReference>
<protein>
    <recommendedName>
        <fullName evidence="1">F-box domain-containing protein</fullName>
    </recommendedName>
</protein>
<dbReference type="InterPro" id="IPR036047">
    <property type="entry name" value="F-box-like_dom_sf"/>
</dbReference>
<keyword evidence="3" id="KW-1185">Reference proteome</keyword>
<dbReference type="InterPro" id="IPR055411">
    <property type="entry name" value="LRR_FXL15/At3g58940/PEG3-like"/>
</dbReference>
<evidence type="ECO:0000313" key="2">
    <source>
        <dbReference type="EnsemblPlants" id="AUR62007794-RA:cds"/>
    </source>
</evidence>
<feature type="domain" description="F-box" evidence="1">
    <location>
        <begin position="18"/>
        <end position="70"/>
    </location>
</feature>
<dbReference type="InterPro" id="IPR032675">
    <property type="entry name" value="LRR_dom_sf"/>
</dbReference>
<reference evidence="2" key="1">
    <citation type="journal article" date="2017" name="Nature">
        <title>The genome of Chenopodium quinoa.</title>
        <authorList>
            <person name="Jarvis D.E."/>
            <person name="Ho Y.S."/>
            <person name="Lightfoot D.J."/>
            <person name="Schmoeckel S.M."/>
            <person name="Li B."/>
            <person name="Borm T.J.A."/>
            <person name="Ohyanagi H."/>
            <person name="Mineta K."/>
            <person name="Michell C.T."/>
            <person name="Saber N."/>
            <person name="Kharbatia N.M."/>
            <person name="Rupper R.R."/>
            <person name="Sharp A.R."/>
            <person name="Dally N."/>
            <person name="Boughton B.A."/>
            <person name="Woo Y.H."/>
            <person name="Gao G."/>
            <person name="Schijlen E.G.W.M."/>
            <person name="Guo X."/>
            <person name="Momin A.A."/>
            <person name="Negrao S."/>
            <person name="Al-Babili S."/>
            <person name="Gehring C."/>
            <person name="Roessner U."/>
            <person name="Jung C."/>
            <person name="Murphy K."/>
            <person name="Arold S.T."/>
            <person name="Gojobori T."/>
            <person name="van der Linden C.G."/>
            <person name="van Loo E.N."/>
            <person name="Jellen E.N."/>
            <person name="Maughan P.J."/>
            <person name="Tester M."/>
        </authorList>
    </citation>
    <scope>NUCLEOTIDE SEQUENCE [LARGE SCALE GENOMIC DNA]</scope>
    <source>
        <strain evidence="2">cv. PI 614886</strain>
    </source>
</reference>
<evidence type="ECO:0000313" key="3">
    <source>
        <dbReference type="Proteomes" id="UP000596660"/>
    </source>
</evidence>
<dbReference type="PANTHER" id="PTHR31639:SF70">
    <property type="entry name" value="FBD DOMAIN-CONTAINING PROTEIN"/>
    <property type="match status" value="1"/>
</dbReference>
<dbReference type="KEGG" id="cqi:110685673"/>
<dbReference type="PROSITE" id="PS50181">
    <property type="entry name" value="FBOX"/>
    <property type="match status" value="2"/>
</dbReference>
<proteinExistence type="predicted"/>
<accession>A0A803L7F5</accession>
<dbReference type="Proteomes" id="UP000596660">
    <property type="component" value="Unplaced"/>
</dbReference>
<dbReference type="AlphaFoldDB" id="A0A803L7F5"/>
<dbReference type="PANTHER" id="PTHR31639">
    <property type="entry name" value="F-BOX PROTEIN-LIKE"/>
    <property type="match status" value="1"/>
</dbReference>
<sequence>MVSPSEFSSNTSIMEDKQDLISNLPNNVIDKIIEILPLSDAAKMGVLSRNWRNYWLNLGSLVFDADFSKSQRDDNGKLDWSKYHSIISNILFRHHGHIHTFRLYIPKDKTVCEETLNFSPWLSFLSRNGVKKLVLLNQLVTILPLPSYIFSFKLEEMTLGYFTLNPPLADFKRFERLWKLVLCEMKFNIDIGSLIANCPNLARLKLMHCTGINHLAIDAPKLKNLTLKGKLGSLDFKNVPTLVILELAMEGEWDNRLCTQLADAFKNIATSCKLTFLQIGLSLSKFLAAGGIMRSLPLALTQVTPSKNLDVRHKYSYDNKFKLDHLLEVEFEGITGSRAEVKLIEYVLSVSNVLENLFILLGKLDYNSAFALGKELNGLERASPKISTNVEGRHDRISNLPVVLADKILELLPLNEAAKMSVLSKQWRTNWCCLKKLVFNTDFWDRQSCNCNDVELEWETYTSIVSNIFLHHLGPYTSSTVSSLAFDKITFVIMQL</sequence>
<dbReference type="GeneID" id="110685673"/>
<dbReference type="Gene3D" id="3.80.10.10">
    <property type="entry name" value="Ribonuclease Inhibitor"/>
    <property type="match status" value="1"/>
</dbReference>
<evidence type="ECO:0000259" key="1">
    <source>
        <dbReference type="PROSITE" id="PS50181"/>
    </source>
</evidence>
<reference evidence="2" key="2">
    <citation type="submission" date="2021-03" db="UniProtKB">
        <authorList>
            <consortium name="EnsemblPlants"/>
        </authorList>
    </citation>
    <scope>IDENTIFICATION</scope>
</reference>
<gene>
    <name evidence="2" type="primary">LOC110685673</name>
</gene>
<dbReference type="EnsemblPlants" id="AUR62007794-RA">
    <property type="protein sequence ID" value="AUR62007794-RA:cds"/>
    <property type="gene ID" value="AUR62007794"/>
</dbReference>
<dbReference type="SUPFAM" id="SSF52058">
    <property type="entry name" value="L domain-like"/>
    <property type="match status" value="1"/>
</dbReference>
<dbReference type="InterPro" id="IPR001810">
    <property type="entry name" value="F-box_dom"/>
</dbReference>
<name>A0A803L7F5_CHEQI</name>
<dbReference type="Pfam" id="PF00646">
    <property type="entry name" value="F-box"/>
    <property type="match status" value="2"/>
</dbReference>
<dbReference type="Pfam" id="PF24758">
    <property type="entry name" value="LRR_At5g56370"/>
    <property type="match status" value="1"/>
</dbReference>
<feature type="domain" description="F-box" evidence="1">
    <location>
        <begin position="394"/>
        <end position="447"/>
    </location>
</feature>